<reference evidence="2 3" key="1">
    <citation type="submission" date="2017-11" db="EMBL/GenBank/DDBJ databases">
        <title>A major lineage of nontailed dsDNA viruses as unrecognized killers of marine bacteria.</title>
        <authorList>
            <person name="Kauffman K.M."/>
            <person name="Hussain F.A."/>
            <person name="Yang J."/>
            <person name="Arevalo P."/>
            <person name="Brown J.M."/>
            <person name="Chang W.K."/>
            <person name="VanInsberghe D."/>
            <person name="Elsherbini J."/>
            <person name="Cutler M.B."/>
            <person name="Kelly L."/>
            <person name="Polz M.F."/>
        </authorList>
    </citation>
    <scope>NUCLEOTIDE SEQUENCE [LARGE SCALE GENOMIC DNA]</scope>
</reference>
<keyword evidence="3" id="KW-1185">Reference proteome</keyword>
<dbReference type="InterPro" id="IPR044925">
    <property type="entry name" value="His-Me_finger_sf"/>
</dbReference>
<dbReference type="InterPro" id="IPR038563">
    <property type="entry name" value="Endonuclease_7_sf"/>
</dbReference>
<feature type="compositionally biased region" description="Basic and acidic residues" evidence="1">
    <location>
        <begin position="81"/>
        <end position="96"/>
    </location>
</feature>
<sequence length="107" mass="12429">MVQGKRAVWKGSKRGLPCLDHDHDHGAVRGVLCNTCNTGEGQVRLTAMRYGMGKDNYIDWVIKLAAYYHTRARKPVFPYIHPEHKTEEDKRQERNAKARQRRKLNKA</sequence>
<name>A0A2I7RNN7_9CAUD</name>
<evidence type="ECO:0000256" key="1">
    <source>
        <dbReference type="SAM" id="MobiDB-lite"/>
    </source>
</evidence>
<dbReference type="Gene3D" id="3.40.1800.10">
    <property type="entry name" value="His-Me finger endonucleases"/>
    <property type="match status" value="1"/>
</dbReference>
<proteinExistence type="predicted"/>
<gene>
    <name evidence="2" type="ORF">NVP1204O_31</name>
</gene>
<dbReference type="EMBL" id="MG592574">
    <property type="protein sequence ID" value="AUR95251.1"/>
    <property type="molecule type" value="Genomic_DNA"/>
</dbReference>
<dbReference type="SUPFAM" id="SSF54060">
    <property type="entry name" value="His-Me finger endonucleases"/>
    <property type="match status" value="1"/>
</dbReference>
<dbReference type="Proteomes" id="UP000269294">
    <property type="component" value="Segment"/>
</dbReference>
<feature type="region of interest" description="Disordered" evidence="1">
    <location>
        <begin position="79"/>
        <end position="107"/>
    </location>
</feature>
<feature type="compositionally biased region" description="Basic residues" evidence="1">
    <location>
        <begin position="97"/>
        <end position="107"/>
    </location>
</feature>
<evidence type="ECO:0000313" key="3">
    <source>
        <dbReference type="Proteomes" id="UP000269294"/>
    </source>
</evidence>
<evidence type="ECO:0000313" key="2">
    <source>
        <dbReference type="EMBL" id="AUR95251.1"/>
    </source>
</evidence>
<dbReference type="Pfam" id="PF02945">
    <property type="entry name" value="Endonuclease_7"/>
    <property type="match status" value="1"/>
</dbReference>
<protein>
    <submittedName>
        <fullName evidence="2">Coil containing protein</fullName>
    </submittedName>
</protein>
<organism evidence="2 3">
    <name type="scientific">Vibrio phage 1.204.O._10N.222.46.F12</name>
    <dbReference type="NCBI Taxonomy" id="1881263"/>
    <lineage>
        <taxon>Viruses</taxon>
        <taxon>Duplodnaviria</taxon>
        <taxon>Heunggongvirae</taxon>
        <taxon>Uroviricota</taxon>
        <taxon>Caudoviricetes</taxon>
        <taxon>Autographivirales</taxon>
        <taxon>Cyclitvirus</taxon>
        <taxon>Cyclitvirus cyclit</taxon>
    </lineage>
</organism>
<dbReference type="InterPro" id="IPR004211">
    <property type="entry name" value="Endonuclease_7"/>
</dbReference>
<accession>A0A2I7RNN7</accession>